<gene>
    <name evidence="2" type="ORF">NE863_34790</name>
</gene>
<feature type="region of interest" description="Disordered" evidence="1">
    <location>
        <begin position="111"/>
        <end position="133"/>
    </location>
</feature>
<sequence length="133" mass="14286">MSRQTLGPGQIDAAVVRSFAARLSSMALLMISRPPGIREQGDRLAVDFRVFCGPICGHRPFKPGVSKGNRFDLSGASCPPTNGAKYDTLAVDQSRVSIAWTVKLEPVLSPDRACDRRKPEPLGPTSPEVLDPG</sequence>
<dbReference type="RefSeq" id="WP_252161447.1">
    <property type="nucleotide sequence ID" value="NZ_CP098809.1"/>
</dbReference>
<dbReference type="AlphaFoldDB" id="A0A9Q9DEF4"/>
<name>A0A9Q9DEF4_ENSAD</name>
<keyword evidence="2" id="KW-0614">Plasmid</keyword>
<reference evidence="2" key="1">
    <citation type="submission" date="2022-06" db="EMBL/GenBank/DDBJ databases">
        <title>Physiological and biochemical characterization and genomic elucidation of a strain of the genus Ensifer adhaerens M8 that combines arsenic oxidation and chromium reduction.</title>
        <authorList>
            <person name="Li X."/>
            <person name="Yu c."/>
        </authorList>
    </citation>
    <scope>NUCLEOTIDE SEQUENCE</scope>
    <source>
        <strain evidence="2">M8</strain>
        <plasmid evidence="2">pB</plasmid>
    </source>
</reference>
<accession>A0A9Q9DEF4</accession>
<organism evidence="2 3">
    <name type="scientific">Ensifer adhaerens</name>
    <name type="common">Sinorhizobium morelense</name>
    <dbReference type="NCBI Taxonomy" id="106592"/>
    <lineage>
        <taxon>Bacteria</taxon>
        <taxon>Pseudomonadati</taxon>
        <taxon>Pseudomonadota</taxon>
        <taxon>Alphaproteobacteria</taxon>
        <taxon>Hyphomicrobiales</taxon>
        <taxon>Rhizobiaceae</taxon>
        <taxon>Sinorhizobium/Ensifer group</taxon>
        <taxon>Ensifer</taxon>
    </lineage>
</organism>
<dbReference type="Proteomes" id="UP001055460">
    <property type="component" value="Plasmid pB"/>
</dbReference>
<geneLocation type="plasmid" evidence="2 3">
    <name>pB</name>
</geneLocation>
<protein>
    <submittedName>
        <fullName evidence="2">Uncharacterized protein</fullName>
    </submittedName>
</protein>
<proteinExistence type="predicted"/>
<evidence type="ECO:0000313" key="3">
    <source>
        <dbReference type="Proteomes" id="UP001055460"/>
    </source>
</evidence>
<evidence type="ECO:0000256" key="1">
    <source>
        <dbReference type="SAM" id="MobiDB-lite"/>
    </source>
</evidence>
<dbReference type="EMBL" id="CP098809">
    <property type="protein sequence ID" value="USJ28360.1"/>
    <property type="molecule type" value="Genomic_DNA"/>
</dbReference>
<evidence type="ECO:0000313" key="2">
    <source>
        <dbReference type="EMBL" id="USJ28360.1"/>
    </source>
</evidence>